<dbReference type="Proteomes" id="UP000031668">
    <property type="component" value="Unassembled WGS sequence"/>
</dbReference>
<comment type="similarity">
    <text evidence="1">Belongs to the peptidase C1 family.</text>
</comment>
<evidence type="ECO:0000313" key="5">
    <source>
        <dbReference type="Proteomes" id="UP000031668"/>
    </source>
</evidence>
<comment type="caution">
    <text evidence="4">The sequence shown here is derived from an EMBL/GenBank/DDBJ whole genome shotgun (WGS) entry which is preliminary data.</text>
</comment>
<name>A0A0C2JYS0_THEKT</name>
<dbReference type="PANTHER" id="PTHR12411">
    <property type="entry name" value="CYSTEINE PROTEASE FAMILY C1-RELATED"/>
    <property type="match status" value="1"/>
</dbReference>
<evidence type="ECO:0000256" key="1">
    <source>
        <dbReference type="ARBA" id="ARBA00008455"/>
    </source>
</evidence>
<keyword evidence="5" id="KW-1185">Reference proteome</keyword>
<keyword evidence="2" id="KW-1133">Transmembrane helix</keyword>
<dbReference type="OMA" id="DCIVGDM"/>
<proteinExistence type="inferred from homology"/>
<dbReference type="Gene3D" id="3.90.70.10">
    <property type="entry name" value="Cysteine proteinases"/>
    <property type="match status" value="1"/>
</dbReference>
<dbReference type="SUPFAM" id="SSF54001">
    <property type="entry name" value="Cysteine proteinases"/>
    <property type="match status" value="1"/>
</dbReference>
<keyword evidence="2" id="KW-0472">Membrane</keyword>
<evidence type="ECO:0000313" key="4">
    <source>
        <dbReference type="EMBL" id="KII74703.1"/>
    </source>
</evidence>
<accession>A0A0C2JYS0</accession>
<gene>
    <name evidence="4" type="ORF">RF11_00505</name>
</gene>
<organism evidence="4 5">
    <name type="scientific">Thelohanellus kitauei</name>
    <name type="common">Myxosporean</name>
    <dbReference type="NCBI Taxonomy" id="669202"/>
    <lineage>
        <taxon>Eukaryota</taxon>
        <taxon>Metazoa</taxon>
        <taxon>Cnidaria</taxon>
        <taxon>Myxozoa</taxon>
        <taxon>Myxosporea</taxon>
        <taxon>Bivalvulida</taxon>
        <taxon>Platysporina</taxon>
        <taxon>Myxobolidae</taxon>
        <taxon>Thelohanellus</taxon>
    </lineage>
</organism>
<dbReference type="AlphaFoldDB" id="A0A0C2JYS0"/>
<dbReference type="Pfam" id="PF00112">
    <property type="entry name" value="Peptidase_C1"/>
    <property type="match status" value="1"/>
</dbReference>
<dbReference type="InterPro" id="IPR000668">
    <property type="entry name" value="Peptidase_C1A_C"/>
</dbReference>
<evidence type="ECO:0000259" key="3">
    <source>
        <dbReference type="SMART" id="SM00645"/>
    </source>
</evidence>
<dbReference type="GO" id="GO:0006508">
    <property type="term" value="P:proteolysis"/>
    <property type="evidence" value="ECO:0007669"/>
    <property type="project" value="InterPro"/>
</dbReference>
<dbReference type="SMART" id="SM00645">
    <property type="entry name" value="Pept_C1"/>
    <property type="match status" value="1"/>
</dbReference>
<dbReference type="InterPro" id="IPR038765">
    <property type="entry name" value="Papain-like_cys_pep_sf"/>
</dbReference>
<dbReference type="InterPro" id="IPR013128">
    <property type="entry name" value="Peptidase_C1A"/>
</dbReference>
<feature type="domain" description="Peptidase C1A papain C-terminal" evidence="3">
    <location>
        <begin position="71"/>
        <end position="312"/>
    </location>
</feature>
<dbReference type="EMBL" id="JWZT01000317">
    <property type="protein sequence ID" value="KII74703.1"/>
    <property type="molecule type" value="Genomic_DNA"/>
</dbReference>
<evidence type="ECO:0000256" key="2">
    <source>
        <dbReference type="SAM" id="Phobius"/>
    </source>
</evidence>
<sequence length="313" mass="35922">MMKEFKPWRRHLTTPYRMLQTVLMMIFLIVLSLFLNVNCTLPNCYDHAAERDSDEVPKKQLVDSVEEWTDVPKSFDWRQHVVLSTVKNSQMPNKCQICYAYAAASTIVDRMIVGNVSHGYAHLYPSIQYILDCINAGLCIPGGRTLWVYQEMIKKAVPDWTCNPFRGYETLCEPIYMCYACTVPSDIFKCHVVKKAKEFKIKSYGIVAGELPMMAEIMTNGPISCAITATHLFMNYTGGILFDKYERRANYFVEVIGWGEEHVTDVGVVPYWIAKNSFGTFWGEDGFVRIPRSSYKGDEYTFGIEKDCNFPIV</sequence>
<feature type="transmembrane region" description="Helical" evidence="2">
    <location>
        <begin position="21"/>
        <end position="37"/>
    </location>
</feature>
<keyword evidence="2" id="KW-0812">Transmembrane</keyword>
<reference evidence="4 5" key="1">
    <citation type="journal article" date="2014" name="Genome Biol. Evol.">
        <title>The genome of the myxosporean Thelohanellus kitauei shows adaptations to nutrient acquisition within its fish host.</title>
        <authorList>
            <person name="Yang Y."/>
            <person name="Xiong J."/>
            <person name="Zhou Z."/>
            <person name="Huo F."/>
            <person name="Miao W."/>
            <person name="Ran C."/>
            <person name="Liu Y."/>
            <person name="Zhang J."/>
            <person name="Feng J."/>
            <person name="Wang M."/>
            <person name="Wang M."/>
            <person name="Wang L."/>
            <person name="Yao B."/>
        </authorList>
    </citation>
    <scope>NUCLEOTIDE SEQUENCE [LARGE SCALE GENOMIC DNA]</scope>
    <source>
        <strain evidence="4">Wuqing</strain>
    </source>
</reference>
<dbReference type="OrthoDB" id="190265at2759"/>
<dbReference type="GO" id="GO:0008234">
    <property type="term" value="F:cysteine-type peptidase activity"/>
    <property type="evidence" value="ECO:0007669"/>
    <property type="project" value="InterPro"/>
</dbReference>
<protein>
    <submittedName>
        <fullName evidence="4">Cathepsin Z</fullName>
    </submittedName>
</protein>